<reference evidence="2" key="1">
    <citation type="journal article" date="2023" name="Front. Plant Sci.">
        <title>Chromosomal-level genome assembly of Melastoma candidum provides insights into trichome evolution.</title>
        <authorList>
            <person name="Zhong Y."/>
            <person name="Wu W."/>
            <person name="Sun C."/>
            <person name="Zou P."/>
            <person name="Liu Y."/>
            <person name="Dai S."/>
            <person name="Zhou R."/>
        </authorList>
    </citation>
    <scope>NUCLEOTIDE SEQUENCE [LARGE SCALE GENOMIC DNA]</scope>
</reference>
<dbReference type="Proteomes" id="UP001057402">
    <property type="component" value="Chromosome 3"/>
</dbReference>
<evidence type="ECO:0000313" key="1">
    <source>
        <dbReference type="EMBL" id="KAI4380265.1"/>
    </source>
</evidence>
<organism evidence="1 2">
    <name type="scientific">Melastoma candidum</name>
    <dbReference type="NCBI Taxonomy" id="119954"/>
    <lineage>
        <taxon>Eukaryota</taxon>
        <taxon>Viridiplantae</taxon>
        <taxon>Streptophyta</taxon>
        <taxon>Embryophyta</taxon>
        <taxon>Tracheophyta</taxon>
        <taxon>Spermatophyta</taxon>
        <taxon>Magnoliopsida</taxon>
        <taxon>eudicotyledons</taxon>
        <taxon>Gunneridae</taxon>
        <taxon>Pentapetalae</taxon>
        <taxon>rosids</taxon>
        <taxon>malvids</taxon>
        <taxon>Myrtales</taxon>
        <taxon>Melastomataceae</taxon>
        <taxon>Melastomatoideae</taxon>
        <taxon>Melastomateae</taxon>
        <taxon>Melastoma</taxon>
    </lineage>
</organism>
<name>A0ACB9RMK8_9MYRT</name>
<accession>A0ACB9RMK8</accession>
<evidence type="ECO:0000313" key="2">
    <source>
        <dbReference type="Proteomes" id="UP001057402"/>
    </source>
</evidence>
<keyword evidence="2" id="KW-1185">Reference proteome</keyword>
<sequence length="398" mass="44796">MRRSKEAKASDMDSHGMPTKVSENDGISKVLLTPPLTLDGDSNVGGYVAPNILHPPVVRRVGLLCGSSDVLENCWKAKTPLARLTSVVSWNISTTRPAIFGAAPYNPVLGETHHVSRGNLHFLLEQVAHHPPVTALHATDDDETVEMVWCHQPAARFYGTSVETEVHGKRELRVLRLRETYVMNCPKLLIRLFPVPSIDWTGPVKITSPDSGLVAELNYGGHSLLGQNRRTVKGRILQLSSSTVLYEIYGHWDRCEDHFSAIVRPRHFHIRNLMSSIFGRTVVIKDVNNGKTTEIYNARNVISRLKAPIIRDPKGIRPTESATVWSEVSEAILRKDWERAGEAKRAVEEKQRMLRTQRESNGENWVPKHFNLSYNKEDGWHCSPQQNRVSRAPIEVPV</sequence>
<proteinExistence type="predicted"/>
<gene>
    <name evidence="1" type="ORF">MLD38_006475</name>
</gene>
<protein>
    <submittedName>
        <fullName evidence="1">Uncharacterized protein</fullName>
    </submittedName>
</protein>
<dbReference type="EMBL" id="CM042882">
    <property type="protein sequence ID" value="KAI4380265.1"/>
    <property type="molecule type" value="Genomic_DNA"/>
</dbReference>
<comment type="caution">
    <text evidence="1">The sequence shown here is derived from an EMBL/GenBank/DDBJ whole genome shotgun (WGS) entry which is preliminary data.</text>
</comment>